<feature type="transmembrane region" description="Helical" evidence="13">
    <location>
        <begin position="96"/>
        <end position="119"/>
    </location>
</feature>
<evidence type="ECO:0000256" key="2">
    <source>
        <dbReference type="ARBA" id="ARBA00004651"/>
    </source>
</evidence>
<keyword evidence="15" id="KW-1185">Reference proteome</keyword>
<keyword evidence="5" id="KW-0813">Transport</keyword>
<feature type="transmembrane region" description="Helical" evidence="13">
    <location>
        <begin position="356"/>
        <end position="373"/>
    </location>
</feature>
<comment type="caution">
    <text evidence="14">The sequence shown here is derived from an EMBL/GenBank/DDBJ whole genome shotgun (WGS) entry which is preliminary data.</text>
</comment>
<dbReference type="PIRSF" id="PIRSF006603">
    <property type="entry name" value="DinF"/>
    <property type="match status" value="1"/>
</dbReference>
<evidence type="ECO:0000256" key="4">
    <source>
        <dbReference type="ARBA" id="ARBA00020268"/>
    </source>
</evidence>
<dbReference type="Pfam" id="PF01554">
    <property type="entry name" value="MatE"/>
    <property type="match status" value="2"/>
</dbReference>
<dbReference type="NCBIfam" id="TIGR00797">
    <property type="entry name" value="matE"/>
    <property type="match status" value="1"/>
</dbReference>
<comment type="similarity">
    <text evidence="3">Belongs to the multi antimicrobial extrusion (MATE) (TC 2.A.66.1) family.</text>
</comment>
<organism evidence="14 15">
    <name type="scientific">Ruthenibacterium intestinale</name>
    <dbReference type="NCBI Taxonomy" id="3133163"/>
    <lineage>
        <taxon>Bacteria</taxon>
        <taxon>Bacillati</taxon>
        <taxon>Bacillota</taxon>
        <taxon>Clostridia</taxon>
        <taxon>Eubacteriales</taxon>
        <taxon>Oscillospiraceae</taxon>
        <taxon>Ruthenibacterium</taxon>
    </lineage>
</organism>
<accession>A0ABV1GGC7</accession>
<evidence type="ECO:0000256" key="6">
    <source>
        <dbReference type="ARBA" id="ARBA00022449"/>
    </source>
</evidence>
<keyword evidence="8 13" id="KW-0812">Transmembrane</keyword>
<dbReference type="PANTHER" id="PTHR43298">
    <property type="entry name" value="MULTIDRUG RESISTANCE PROTEIN NORM-RELATED"/>
    <property type="match status" value="1"/>
</dbReference>
<evidence type="ECO:0000313" key="15">
    <source>
        <dbReference type="Proteomes" id="UP001477672"/>
    </source>
</evidence>
<comment type="function">
    <text evidence="1">Multidrug efflux pump.</text>
</comment>
<protein>
    <recommendedName>
        <fullName evidence="4">Probable multidrug resistance protein NorM</fullName>
    </recommendedName>
    <alternativeName>
        <fullName evidence="12">Multidrug-efflux transporter</fullName>
    </alternativeName>
</protein>
<keyword evidence="6" id="KW-0050">Antiport</keyword>
<evidence type="ECO:0000313" key="14">
    <source>
        <dbReference type="EMBL" id="MEQ2520884.1"/>
    </source>
</evidence>
<keyword evidence="9 13" id="KW-1133">Transmembrane helix</keyword>
<evidence type="ECO:0000256" key="7">
    <source>
        <dbReference type="ARBA" id="ARBA00022475"/>
    </source>
</evidence>
<evidence type="ECO:0000256" key="5">
    <source>
        <dbReference type="ARBA" id="ARBA00022448"/>
    </source>
</evidence>
<evidence type="ECO:0000256" key="9">
    <source>
        <dbReference type="ARBA" id="ARBA00022989"/>
    </source>
</evidence>
<dbReference type="InterPro" id="IPR002528">
    <property type="entry name" value="MATE_fam"/>
</dbReference>
<dbReference type="CDD" id="cd13138">
    <property type="entry name" value="MATE_yoeA_like"/>
    <property type="match status" value="1"/>
</dbReference>
<feature type="transmembrane region" description="Helical" evidence="13">
    <location>
        <begin position="193"/>
        <end position="214"/>
    </location>
</feature>
<comment type="subcellular location">
    <subcellularLocation>
        <location evidence="2">Cell membrane</location>
        <topology evidence="2">Multi-pass membrane protein</topology>
    </subcellularLocation>
</comment>
<dbReference type="EMBL" id="JBBMFA010000098">
    <property type="protein sequence ID" value="MEQ2520884.1"/>
    <property type="molecule type" value="Genomic_DNA"/>
</dbReference>
<proteinExistence type="inferred from homology"/>
<feature type="transmembrane region" description="Helical" evidence="13">
    <location>
        <begin position="164"/>
        <end position="187"/>
    </location>
</feature>
<evidence type="ECO:0000256" key="1">
    <source>
        <dbReference type="ARBA" id="ARBA00003408"/>
    </source>
</evidence>
<evidence type="ECO:0000256" key="13">
    <source>
        <dbReference type="SAM" id="Phobius"/>
    </source>
</evidence>
<name>A0ABV1GGC7_9FIRM</name>
<feature type="transmembrane region" description="Helical" evidence="13">
    <location>
        <begin position="321"/>
        <end position="344"/>
    </location>
</feature>
<feature type="transmembrane region" description="Helical" evidence="13">
    <location>
        <begin position="131"/>
        <end position="152"/>
    </location>
</feature>
<gene>
    <name evidence="14" type="ORF">WMO24_10665</name>
</gene>
<keyword evidence="11 13" id="KW-0472">Membrane</keyword>
<dbReference type="InterPro" id="IPR048279">
    <property type="entry name" value="MdtK-like"/>
</dbReference>
<evidence type="ECO:0000256" key="8">
    <source>
        <dbReference type="ARBA" id="ARBA00022692"/>
    </source>
</evidence>
<dbReference type="InterPro" id="IPR050222">
    <property type="entry name" value="MATE_MdtK"/>
</dbReference>
<keyword evidence="7" id="KW-1003">Cell membrane</keyword>
<evidence type="ECO:0000256" key="10">
    <source>
        <dbReference type="ARBA" id="ARBA00023065"/>
    </source>
</evidence>
<evidence type="ECO:0000256" key="3">
    <source>
        <dbReference type="ARBA" id="ARBA00010199"/>
    </source>
</evidence>
<keyword evidence="10" id="KW-0406">Ion transport</keyword>
<dbReference type="Proteomes" id="UP001477672">
    <property type="component" value="Unassembled WGS sequence"/>
</dbReference>
<feature type="transmembrane region" description="Helical" evidence="13">
    <location>
        <begin position="21"/>
        <end position="43"/>
    </location>
</feature>
<feature type="transmembrane region" description="Helical" evidence="13">
    <location>
        <begin position="49"/>
        <end position="75"/>
    </location>
</feature>
<sequence length="441" mass="47341">MATDMTQGRVMRPLIRFTLPLVLANVFQLTYNAADAVIVGRFVGKEALAAVGAAGPVVNIITFLVVGACLGAGVLMSEFFGAQDRETLRCEIGTSLTAGLGFTLVLALLCGGLAGPLLRLTRVPESLLPSAALYLQIVCAALPFTFLYNLFASALRAVGDSRTPLFFVAASACANIVVDYVFVAVLGMGVEGAALATALAMTFSGVLCVSYVWLRIPLLRPGRAQLFPRRDLLRRTVGYSWVTALQQAALYIGKLLVQSCVNTLGVDTIAAFNAVNRVDDFAYTPQQNIAHAMTTFIAQNRGAGKTERIERGFRAGAVLEAAYWAVLALIVLASARGIMGLFVPDDAAVVEMGTKYLHWMALFYLLPACTNWIQGYFRGMGDLKVTLFSTSIQMLGRVIFTFLLAPGFGIEGIAFAQLGGWLVMLAYEVPVLVHARRSRGV</sequence>
<dbReference type="PANTHER" id="PTHR43298:SF2">
    <property type="entry name" value="FMN_FAD EXPORTER YEEO-RELATED"/>
    <property type="match status" value="1"/>
</dbReference>
<evidence type="ECO:0000256" key="12">
    <source>
        <dbReference type="ARBA" id="ARBA00031636"/>
    </source>
</evidence>
<reference evidence="14 15" key="1">
    <citation type="submission" date="2024-03" db="EMBL/GenBank/DDBJ databases">
        <title>Human intestinal bacterial collection.</title>
        <authorList>
            <person name="Pauvert C."/>
            <person name="Hitch T.C.A."/>
            <person name="Clavel T."/>
        </authorList>
    </citation>
    <scope>NUCLEOTIDE SEQUENCE [LARGE SCALE GENOMIC DNA]</scope>
    <source>
        <strain evidence="14 15">CLA-JM-H11</strain>
    </source>
</reference>
<evidence type="ECO:0000256" key="11">
    <source>
        <dbReference type="ARBA" id="ARBA00023136"/>
    </source>
</evidence>
<dbReference type="RefSeq" id="WP_349216429.1">
    <property type="nucleotide sequence ID" value="NZ_JBBMFA010000098.1"/>
</dbReference>